<evidence type="ECO:0000256" key="1">
    <source>
        <dbReference type="ARBA" id="ARBA00004141"/>
    </source>
</evidence>
<dbReference type="EMBL" id="PGCK01000006">
    <property type="protein sequence ID" value="MCD1294975.1"/>
    <property type="molecule type" value="Genomic_DNA"/>
</dbReference>
<dbReference type="Proteomes" id="UP001320159">
    <property type="component" value="Unassembled WGS sequence"/>
</dbReference>
<reference evidence="7 8" key="1">
    <citation type="submission" date="2017-11" db="EMBL/GenBank/DDBJ databases">
        <title>Isolation and Characterization of Family Methanocellaceae Species from Potential Methane Hydrate Area Offshore Southwestern Taiwan.</title>
        <authorList>
            <person name="Zhang W.-L."/>
            <person name="Chen W.-C."/>
            <person name="Lai M.-C."/>
            <person name="Chen S.-C."/>
        </authorList>
    </citation>
    <scope>NUCLEOTIDE SEQUENCE [LARGE SCALE GENOMIC DNA]</scope>
    <source>
        <strain evidence="7 8">CWC-04</strain>
    </source>
</reference>
<sequence>MSGLLPGAYSHFERDIKRWIRGRVTIFTSLITPTAWLIFVGLTLPAKFTNDYLNFIAPGILVMTVLFSSLQGGIFLSFDKVLGYLNKFLALPSPRESILFGKVLFIITRSLLQVTIIFTIALLLGAVVNTGMAGMAAIYIGLFLFGCLISSFAITIAILAEDFETYSAINGLISMPLFFASTALMPLDTMPGWLRVLASINPVSHIINAIRALFLGDWGAGIEGILKIALMAIIMVSVSVIIFRKATVD</sequence>
<feature type="domain" description="ABC transmembrane type-2" evidence="6">
    <location>
        <begin position="20"/>
        <end position="246"/>
    </location>
</feature>
<dbReference type="InterPro" id="IPR047817">
    <property type="entry name" value="ABC2_TM_bact-type"/>
</dbReference>
<dbReference type="AlphaFoldDB" id="A0AAP2W509"/>
<comment type="subcellular location">
    <subcellularLocation>
        <location evidence="1">Membrane</location>
        <topology evidence="1">Multi-pass membrane protein</topology>
    </subcellularLocation>
</comment>
<dbReference type="GO" id="GO:0140359">
    <property type="term" value="F:ABC-type transporter activity"/>
    <property type="evidence" value="ECO:0007669"/>
    <property type="project" value="InterPro"/>
</dbReference>
<gene>
    <name evidence="7" type="ORF">CUJ83_08185</name>
</gene>
<dbReference type="PANTHER" id="PTHR43229">
    <property type="entry name" value="NODULATION PROTEIN J"/>
    <property type="match status" value="1"/>
</dbReference>
<feature type="transmembrane region" description="Helical" evidence="5">
    <location>
        <begin position="24"/>
        <end position="44"/>
    </location>
</feature>
<dbReference type="InterPro" id="IPR000412">
    <property type="entry name" value="ABC_2_transport"/>
</dbReference>
<protein>
    <submittedName>
        <fullName evidence="7">Multidrug ABC transporter permease</fullName>
    </submittedName>
</protein>
<name>A0AAP2W509_9EURY</name>
<dbReference type="RefSeq" id="WP_230741813.1">
    <property type="nucleotide sequence ID" value="NZ_PGCK01000006.1"/>
</dbReference>
<dbReference type="GO" id="GO:0043190">
    <property type="term" value="C:ATP-binding cassette (ABC) transporter complex"/>
    <property type="evidence" value="ECO:0007669"/>
    <property type="project" value="InterPro"/>
</dbReference>
<evidence type="ECO:0000259" key="6">
    <source>
        <dbReference type="PROSITE" id="PS51012"/>
    </source>
</evidence>
<evidence type="ECO:0000256" key="3">
    <source>
        <dbReference type="ARBA" id="ARBA00022989"/>
    </source>
</evidence>
<evidence type="ECO:0000313" key="8">
    <source>
        <dbReference type="Proteomes" id="UP001320159"/>
    </source>
</evidence>
<accession>A0AAP2W509</accession>
<evidence type="ECO:0000313" key="7">
    <source>
        <dbReference type="EMBL" id="MCD1294975.1"/>
    </source>
</evidence>
<feature type="transmembrane region" description="Helical" evidence="5">
    <location>
        <begin position="224"/>
        <end position="243"/>
    </location>
</feature>
<comment type="caution">
    <text evidence="7">The sequence shown here is derived from an EMBL/GenBank/DDBJ whole genome shotgun (WGS) entry which is preliminary data.</text>
</comment>
<keyword evidence="8" id="KW-1185">Reference proteome</keyword>
<feature type="transmembrane region" description="Helical" evidence="5">
    <location>
        <begin position="167"/>
        <end position="187"/>
    </location>
</feature>
<keyword evidence="3 5" id="KW-1133">Transmembrane helix</keyword>
<evidence type="ECO:0000256" key="5">
    <source>
        <dbReference type="SAM" id="Phobius"/>
    </source>
</evidence>
<dbReference type="PANTHER" id="PTHR43229:SF2">
    <property type="entry name" value="NODULATION PROTEIN J"/>
    <property type="match status" value="1"/>
</dbReference>
<evidence type="ECO:0000256" key="4">
    <source>
        <dbReference type="ARBA" id="ARBA00023136"/>
    </source>
</evidence>
<evidence type="ECO:0000256" key="2">
    <source>
        <dbReference type="ARBA" id="ARBA00022692"/>
    </source>
</evidence>
<dbReference type="Pfam" id="PF01061">
    <property type="entry name" value="ABC2_membrane"/>
    <property type="match status" value="1"/>
</dbReference>
<keyword evidence="4 5" id="KW-0472">Membrane</keyword>
<proteinExistence type="predicted"/>
<feature type="transmembrane region" description="Helical" evidence="5">
    <location>
        <begin position="136"/>
        <end position="160"/>
    </location>
</feature>
<keyword evidence="2 5" id="KW-0812">Transmembrane</keyword>
<organism evidence="7 8">
    <name type="scientific">Methanooceanicella nereidis</name>
    <dbReference type="NCBI Taxonomy" id="2052831"/>
    <lineage>
        <taxon>Archaea</taxon>
        <taxon>Methanobacteriati</taxon>
        <taxon>Methanobacteriota</taxon>
        <taxon>Stenosarchaea group</taxon>
        <taxon>Methanomicrobia</taxon>
        <taxon>Methanocellales</taxon>
        <taxon>Methanocellaceae</taxon>
        <taxon>Methanooceanicella</taxon>
    </lineage>
</organism>
<feature type="transmembrane region" description="Helical" evidence="5">
    <location>
        <begin position="99"/>
        <end position="124"/>
    </location>
</feature>
<dbReference type="InterPro" id="IPR051784">
    <property type="entry name" value="Nod_factor_ABC_transporter"/>
</dbReference>
<dbReference type="PROSITE" id="PS51012">
    <property type="entry name" value="ABC_TM2"/>
    <property type="match status" value="1"/>
</dbReference>
<feature type="transmembrane region" description="Helical" evidence="5">
    <location>
        <begin position="56"/>
        <end position="78"/>
    </location>
</feature>
<dbReference type="InterPro" id="IPR013525">
    <property type="entry name" value="ABC2_TM"/>
</dbReference>
<dbReference type="PIRSF" id="PIRSF006648">
    <property type="entry name" value="DrrB"/>
    <property type="match status" value="1"/>
</dbReference>